<dbReference type="InterPro" id="IPR031409">
    <property type="entry name" value="Darcynin"/>
</dbReference>
<comment type="caution">
    <text evidence="2">The sequence shown here is derived from an EMBL/GenBank/DDBJ whole genome shotgun (WGS) entry which is preliminary data.</text>
</comment>
<comment type="similarity">
    <text evidence="1">Belongs to the darcynin family.</text>
</comment>
<dbReference type="Proteomes" id="UP000440096">
    <property type="component" value="Unassembled WGS sequence"/>
</dbReference>
<name>A0A6N7Z8N4_9PSEU</name>
<evidence type="ECO:0000313" key="3">
    <source>
        <dbReference type="Proteomes" id="UP000440096"/>
    </source>
</evidence>
<dbReference type="Pfam" id="PF17074">
    <property type="entry name" value="Darcynin"/>
    <property type="match status" value="1"/>
</dbReference>
<dbReference type="AlphaFoldDB" id="A0A6N7Z8N4"/>
<dbReference type="EMBL" id="WMBA01000057">
    <property type="protein sequence ID" value="MTD57960.1"/>
    <property type="molecule type" value="Genomic_DNA"/>
</dbReference>
<accession>A0A6N7Z8N4</accession>
<keyword evidence="3" id="KW-1185">Reference proteome</keyword>
<dbReference type="RefSeq" id="WP_154760068.1">
    <property type="nucleotide sequence ID" value="NZ_WMBA01000057.1"/>
</dbReference>
<proteinExistence type="inferred from homology"/>
<dbReference type="OrthoDB" id="73186at2"/>
<organism evidence="2 3">
    <name type="scientific">Amycolatopsis pithecellobii</name>
    <dbReference type="NCBI Taxonomy" id="664692"/>
    <lineage>
        <taxon>Bacteria</taxon>
        <taxon>Bacillati</taxon>
        <taxon>Actinomycetota</taxon>
        <taxon>Actinomycetes</taxon>
        <taxon>Pseudonocardiales</taxon>
        <taxon>Pseudonocardiaceae</taxon>
        <taxon>Amycolatopsis</taxon>
    </lineage>
</organism>
<gene>
    <name evidence="2" type="ORF">GKO32_28845</name>
</gene>
<protein>
    <submittedName>
        <fullName evidence="2">Darcynin 2</fullName>
    </submittedName>
</protein>
<sequence length="109" mass="12958">MRYGIIIRYEFSPSWLQLDRAERNAHEEVFQREIVAPFSDKLSIRHFDAEAFATGFSDFFLVTTEDLRAYYYFIEKLRDSSFIANGWARIHDITIGIEDGYKEYERDLG</sequence>
<evidence type="ECO:0000256" key="1">
    <source>
        <dbReference type="ARBA" id="ARBA00006869"/>
    </source>
</evidence>
<reference evidence="2 3" key="1">
    <citation type="submission" date="2019-11" db="EMBL/GenBank/DDBJ databases">
        <title>Draft genome of Amycolatopsis RM579.</title>
        <authorList>
            <person name="Duangmal K."/>
            <person name="Mingma R."/>
        </authorList>
    </citation>
    <scope>NUCLEOTIDE SEQUENCE [LARGE SCALE GENOMIC DNA]</scope>
    <source>
        <strain evidence="2 3">RM579</strain>
    </source>
</reference>
<evidence type="ECO:0000313" key="2">
    <source>
        <dbReference type="EMBL" id="MTD57960.1"/>
    </source>
</evidence>